<evidence type="ECO:0000256" key="2">
    <source>
        <dbReference type="SAM" id="SignalP"/>
    </source>
</evidence>
<feature type="compositionally biased region" description="Basic and acidic residues" evidence="1">
    <location>
        <begin position="172"/>
        <end position="182"/>
    </location>
</feature>
<keyword evidence="5" id="KW-1185">Reference proteome</keyword>
<dbReference type="SMART" id="SM00287">
    <property type="entry name" value="SH3b"/>
    <property type="match status" value="2"/>
</dbReference>
<protein>
    <submittedName>
        <fullName evidence="4">SH3 domain protein</fullName>
    </submittedName>
</protein>
<dbReference type="PANTHER" id="PTHR34408:SF1">
    <property type="entry name" value="GLYCOSYL HYDROLASE FAMILY 19 DOMAIN-CONTAINING PROTEIN HI_1415"/>
    <property type="match status" value="1"/>
</dbReference>
<keyword evidence="2" id="KW-0732">Signal</keyword>
<feature type="region of interest" description="Disordered" evidence="1">
    <location>
        <begin position="158"/>
        <end position="187"/>
    </location>
</feature>
<feature type="compositionally biased region" description="Basic residues" evidence="1">
    <location>
        <begin position="162"/>
        <end position="171"/>
    </location>
</feature>
<dbReference type="STRING" id="441103.TRN7648_00796"/>
<evidence type="ECO:0000256" key="1">
    <source>
        <dbReference type="SAM" id="MobiDB-lite"/>
    </source>
</evidence>
<feature type="chain" id="PRO_5006063012" evidence="2">
    <location>
        <begin position="20"/>
        <end position="219"/>
    </location>
</feature>
<dbReference type="EMBL" id="CYSE01000001">
    <property type="protein sequence ID" value="CUH76132.1"/>
    <property type="molecule type" value="Genomic_DNA"/>
</dbReference>
<feature type="signal peptide" evidence="2">
    <location>
        <begin position="1"/>
        <end position="19"/>
    </location>
</feature>
<dbReference type="PANTHER" id="PTHR34408">
    <property type="entry name" value="FAMILY PROTEIN, PUTATIVE-RELATED"/>
    <property type="match status" value="1"/>
</dbReference>
<evidence type="ECO:0000259" key="3">
    <source>
        <dbReference type="PROSITE" id="PS51781"/>
    </source>
</evidence>
<dbReference type="Gene3D" id="2.30.30.40">
    <property type="entry name" value="SH3 Domains"/>
    <property type="match status" value="2"/>
</dbReference>
<dbReference type="AlphaFoldDB" id="A0A0P1G2S9"/>
<organism evidence="4 5">
    <name type="scientific">Tropicibacter naphthalenivorans</name>
    <dbReference type="NCBI Taxonomy" id="441103"/>
    <lineage>
        <taxon>Bacteria</taxon>
        <taxon>Pseudomonadati</taxon>
        <taxon>Pseudomonadota</taxon>
        <taxon>Alphaproteobacteria</taxon>
        <taxon>Rhodobacterales</taxon>
        <taxon>Roseobacteraceae</taxon>
        <taxon>Tropicibacter</taxon>
    </lineage>
</organism>
<accession>A0A0P1G2S9</accession>
<evidence type="ECO:0000313" key="5">
    <source>
        <dbReference type="Proteomes" id="UP000054935"/>
    </source>
</evidence>
<reference evidence="4 5" key="1">
    <citation type="submission" date="2015-09" db="EMBL/GenBank/DDBJ databases">
        <authorList>
            <consortium name="Swine Surveillance"/>
        </authorList>
    </citation>
    <scope>NUCLEOTIDE SEQUENCE [LARGE SCALE GENOMIC DNA]</scope>
    <source>
        <strain evidence="4 5">CECT 7648</strain>
    </source>
</reference>
<proteinExistence type="predicted"/>
<dbReference type="InterPro" id="IPR052354">
    <property type="entry name" value="Cell_Wall_Dynamics_Protein"/>
</dbReference>
<dbReference type="Pfam" id="PF08239">
    <property type="entry name" value="SH3_3"/>
    <property type="match status" value="2"/>
</dbReference>
<evidence type="ECO:0000313" key="4">
    <source>
        <dbReference type="EMBL" id="CUH76132.1"/>
    </source>
</evidence>
<feature type="domain" description="SH3b" evidence="3">
    <location>
        <begin position="19"/>
        <end position="85"/>
    </location>
</feature>
<dbReference type="RefSeq" id="WP_058246306.1">
    <property type="nucleotide sequence ID" value="NZ_CYSE01000001.1"/>
</dbReference>
<dbReference type="InterPro" id="IPR003646">
    <property type="entry name" value="SH3-like_bac-type"/>
</dbReference>
<dbReference type="Proteomes" id="UP000054935">
    <property type="component" value="Unassembled WGS sequence"/>
</dbReference>
<gene>
    <name evidence="4" type="ORF">TRN7648_00796</name>
</gene>
<dbReference type="PROSITE" id="PS51781">
    <property type="entry name" value="SH3B"/>
    <property type="match status" value="1"/>
</dbReference>
<sequence length="219" mass="24113">MFRLAALLCALLFASAASATTLWVNAPKDGFLNLRTGPSTGYHVIQKMPHASRVEVLRAPGKWVKLRAASGRVGWAHSGWLSPQRPHVKPDTHTAQGVRFVDAPRHAGLNLRSGPGTGYTVVKLMRDGARVEVLGRKGQWLLVRHARSGHVGYAHRAYLSKQRPHRLRQPHHGAERGYEHQHAPRGQAAPDLAQILLACQGRPPRATQACIAQRLNGHR</sequence>
<name>A0A0P1G2S9_9RHOB</name>